<reference evidence="1 2" key="1">
    <citation type="journal article" date="2016" name="Nat. Commun.">
        <title>Thousands of microbial genomes shed light on interconnected biogeochemical processes in an aquifer system.</title>
        <authorList>
            <person name="Anantharaman K."/>
            <person name="Brown C.T."/>
            <person name="Hug L.A."/>
            <person name="Sharon I."/>
            <person name="Castelle C.J."/>
            <person name="Probst A.J."/>
            <person name="Thomas B.C."/>
            <person name="Singh A."/>
            <person name="Wilkins M.J."/>
            <person name="Karaoz U."/>
            <person name="Brodie E.L."/>
            <person name="Williams K.H."/>
            <person name="Hubbard S.S."/>
            <person name="Banfield J.F."/>
        </authorList>
    </citation>
    <scope>NUCLEOTIDE SEQUENCE [LARGE SCALE GENOMIC DNA]</scope>
</reference>
<accession>A0A1F7RWK0</accession>
<gene>
    <name evidence="1" type="ORF">A2W05_01135</name>
</gene>
<sequence length="71" mass="8575">MAETRHERFKRVASKRTNEILEKIRILGNCSNKSSYEYTEEEVNKIFNEIEKQLKLVKARFLVGKRERFKL</sequence>
<organism evidence="1 2">
    <name type="scientific">Candidatus Schekmanbacteria bacterium RBG_16_38_10</name>
    <dbReference type="NCBI Taxonomy" id="1817879"/>
    <lineage>
        <taxon>Bacteria</taxon>
        <taxon>Candidatus Schekmaniibacteriota</taxon>
    </lineage>
</organism>
<dbReference type="EMBL" id="MGDE01000110">
    <property type="protein sequence ID" value="OGL45936.1"/>
    <property type="molecule type" value="Genomic_DNA"/>
</dbReference>
<comment type="caution">
    <text evidence="1">The sequence shown here is derived from an EMBL/GenBank/DDBJ whole genome shotgun (WGS) entry which is preliminary data.</text>
</comment>
<proteinExistence type="predicted"/>
<evidence type="ECO:0000313" key="2">
    <source>
        <dbReference type="Proteomes" id="UP000178797"/>
    </source>
</evidence>
<evidence type="ECO:0000313" key="1">
    <source>
        <dbReference type="EMBL" id="OGL45936.1"/>
    </source>
</evidence>
<dbReference type="Proteomes" id="UP000178797">
    <property type="component" value="Unassembled WGS sequence"/>
</dbReference>
<dbReference type="AlphaFoldDB" id="A0A1F7RWK0"/>
<name>A0A1F7RWK0_9BACT</name>
<protein>
    <submittedName>
        <fullName evidence="1">Uncharacterized protein</fullName>
    </submittedName>
</protein>